<dbReference type="InterPro" id="IPR000998">
    <property type="entry name" value="MAM_dom"/>
</dbReference>
<feature type="transmembrane region" description="Helical" evidence="1">
    <location>
        <begin position="251"/>
        <end position="272"/>
    </location>
</feature>
<evidence type="ECO:0000256" key="1">
    <source>
        <dbReference type="SAM" id="Phobius"/>
    </source>
</evidence>
<proteinExistence type="predicted"/>
<keyword evidence="1" id="KW-0472">Membrane</keyword>
<keyword evidence="5" id="KW-1185">Reference proteome</keyword>
<evidence type="ECO:0000313" key="3">
    <source>
        <dbReference type="EMBL" id="CAF1138689.1"/>
    </source>
</evidence>
<dbReference type="EMBL" id="CAJNOM010000380">
    <property type="protein sequence ID" value="CAF1405334.1"/>
    <property type="molecule type" value="Genomic_DNA"/>
</dbReference>
<comment type="caution">
    <text evidence="4">The sequence shown here is derived from an EMBL/GenBank/DDBJ whole genome shotgun (WGS) entry which is preliminary data.</text>
</comment>
<dbReference type="EMBL" id="CAJNOI010000156">
    <property type="protein sequence ID" value="CAF1138689.1"/>
    <property type="molecule type" value="Genomic_DNA"/>
</dbReference>
<accession>A0A815LAH9</accession>
<dbReference type="AlphaFoldDB" id="A0A815LAH9"/>
<dbReference type="OrthoDB" id="10060228at2759"/>
<dbReference type="Pfam" id="PF00629">
    <property type="entry name" value="MAM"/>
    <property type="match status" value="1"/>
</dbReference>
<evidence type="ECO:0000313" key="4">
    <source>
        <dbReference type="EMBL" id="CAF1405334.1"/>
    </source>
</evidence>
<dbReference type="InterPro" id="IPR013320">
    <property type="entry name" value="ConA-like_dom_sf"/>
</dbReference>
<dbReference type="GO" id="GO:0016020">
    <property type="term" value="C:membrane"/>
    <property type="evidence" value="ECO:0007669"/>
    <property type="project" value="InterPro"/>
</dbReference>
<keyword evidence="1" id="KW-0812">Transmembrane</keyword>
<gene>
    <name evidence="3" type="ORF">BJG266_LOCUS23419</name>
    <name evidence="4" type="ORF">QVE165_LOCUS37075</name>
</gene>
<sequence>MSTLNPIGSVNVAAPSEPNGALSDVSAIVKPTANGELCVLPYKVGTFTWDMYFCNRGYCPTASSPNSTCATGRFGNIALNNNQTRKFQLKTETGGINGKDQQCLTYYYYMGNVGQKIINIRKEEVDGGSVIIDSVTSSPFNGWILRRISFNTEALGYKIYFEVQGTSITGAPNVGLDEISIHQGSCEDELITVTPITTTTTTTLLVQSTTTSISEQTTTGITTLKTSTIASLENVVISSYAKIPPREKSHIIVMATIIPIVWIAFIVTLVWMRRSTGVLGVIFDRFPHWSRSGESSGSYELTTVSEA</sequence>
<evidence type="ECO:0000313" key="5">
    <source>
        <dbReference type="Proteomes" id="UP000663832"/>
    </source>
</evidence>
<name>A0A815LAH9_9BILA</name>
<dbReference type="PROSITE" id="PS50060">
    <property type="entry name" value="MAM_2"/>
    <property type="match status" value="1"/>
</dbReference>
<dbReference type="Proteomes" id="UP000663832">
    <property type="component" value="Unassembled WGS sequence"/>
</dbReference>
<dbReference type="Gene3D" id="2.60.120.200">
    <property type="match status" value="1"/>
</dbReference>
<dbReference type="Proteomes" id="UP000663877">
    <property type="component" value="Unassembled WGS sequence"/>
</dbReference>
<protein>
    <recommendedName>
        <fullName evidence="2">MAM domain-containing protein</fullName>
    </recommendedName>
</protein>
<reference evidence="4" key="1">
    <citation type="submission" date="2021-02" db="EMBL/GenBank/DDBJ databases">
        <authorList>
            <person name="Nowell W R."/>
        </authorList>
    </citation>
    <scope>NUCLEOTIDE SEQUENCE</scope>
</reference>
<organism evidence="4 5">
    <name type="scientific">Adineta steineri</name>
    <dbReference type="NCBI Taxonomy" id="433720"/>
    <lineage>
        <taxon>Eukaryota</taxon>
        <taxon>Metazoa</taxon>
        <taxon>Spiralia</taxon>
        <taxon>Gnathifera</taxon>
        <taxon>Rotifera</taxon>
        <taxon>Eurotatoria</taxon>
        <taxon>Bdelloidea</taxon>
        <taxon>Adinetida</taxon>
        <taxon>Adinetidae</taxon>
        <taxon>Adineta</taxon>
    </lineage>
</organism>
<evidence type="ECO:0000259" key="2">
    <source>
        <dbReference type="PROSITE" id="PS50060"/>
    </source>
</evidence>
<dbReference type="SUPFAM" id="SSF49899">
    <property type="entry name" value="Concanavalin A-like lectins/glucanases"/>
    <property type="match status" value="1"/>
</dbReference>
<keyword evidence="1" id="KW-1133">Transmembrane helix</keyword>
<feature type="domain" description="MAM" evidence="2">
    <location>
        <begin position="99"/>
        <end position="188"/>
    </location>
</feature>